<evidence type="ECO:0000313" key="3">
    <source>
        <dbReference type="Proteomes" id="UP000594638"/>
    </source>
</evidence>
<dbReference type="EMBL" id="CACTIH010007799">
    <property type="protein sequence ID" value="CAA3018209.1"/>
    <property type="molecule type" value="Genomic_DNA"/>
</dbReference>
<reference evidence="2 3" key="1">
    <citation type="submission" date="2019-12" db="EMBL/GenBank/DDBJ databases">
        <authorList>
            <person name="Alioto T."/>
            <person name="Alioto T."/>
            <person name="Gomez Garrido J."/>
        </authorList>
    </citation>
    <scope>NUCLEOTIDE SEQUENCE [LARGE SCALE GENOMIC DNA]</scope>
</reference>
<gene>
    <name evidence="2" type="ORF">OLEA9_A092986</name>
</gene>
<feature type="compositionally biased region" description="Polar residues" evidence="1">
    <location>
        <begin position="40"/>
        <end position="56"/>
    </location>
</feature>
<dbReference type="OrthoDB" id="1935372at2759"/>
<feature type="compositionally biased region" description="Acidic residues" evidence="1">
    <location>
        <begin position="10"/>
        <end position="24"/>
    </location>
</feature>
<organism evidence="2 3">
    <name type="scientific">Olea europaea subsp. europaea</name>
    <dbReference type="NCBI Taxonomy" id="158383"/>
    <lineage>
        <taxon>Eukaryota</taxon>
        <taxon>Viridiplantae</taxon>
        <taxon>Streptophyta</taxon>
        <taxon>Embryophyta</taxon>
        <taxon>Tracheophyta</taxon>
        <taxon>Spermatophyta</taxon>
        <taxon>Magnoliopsida</taxon>
        <taxon>eudicotyledons</taxon>
        <taxon>Gunneridae</taxon>
        <taxon>Pentapetalae</taxon>
        <taxon>asterids</taxon>
        <taxon>lamiids</taxon>
        <taxon>Lamiales</taxon>
        <taxon>Oleaceae</taxon>
        <taxon>Oleeae</taxon>
        <taxon>Olea</taxon>
    </lineage>
</organism>
<feature type="region of interest" description="Disordered" evidence="1">
    <location>
        <begin position="1"/>
        <end position="80"/>
    </location>
</feature>
<proteinExistence type="predicted"/>
<keyword evidence="3" id="KW-1185">Reference proteome</keyword>
<evidence type="ECO:0000313" key="2">
    <source>
        <dbReference type="EMBL" id="CAA3018209.1"/>
    </source>
</evidence>
<dbReference type="InterPro" id="IPR040381">
    <property type="entry name" value="At4g14450-like"/>
</dbReference>
<accession>A0A8S0UMB3</accession>
<dbReference type="PANTHER" id="PTHR33912">
    <property type="entry name" value="OS01G0939400 PROTEIN"/>
    <property type="match status" value="1"/>
</dbReference>
<dbReference type="PANTHER" id="PTHR33912:SF3">
    <property type="entry name" value="OS01G0939400 PROTEIN"/>
    <property type="match status" value="1"/>
</dbReference>
<name>A0A8S0UMB3_OLEEU</name>
<comment type="caution">
    <text evidence="2">The sequence shown here is derived from an EMBL/GenBank/DDBJ whole genome shotgun (WGS) entry which is preliminary data.</text>
</comment>
<dbReference type="Proteomes" id="UP000594638">
    <property type="component" value="Unassembled WGS sequence"/>
</dbReference>
<dbReference type="AlphaFoldDB" id="A0A8S0UMB3"/>
<feature type="region of interest" description="Disordered" evidence="1">
    <location>
        <begin position="105"/>
        <end position="155"/>
    </location>
</feature>
<dbReference type="Gramene" id="OE9A092986T1">
    <property type="protein sequence ID" value="OE9A092986C1"/>
    <property type="gene ID" value="OE9A092986"/>
</dbReference>
<evidence type="ECO:0000256" key="1">
    <source>
        <dbReference type="SAM" id="MobiDB-lite"/>
    </source>
</evidence>
<protein>
    <submittedName>
        <fullName evidence="2">Uncharacterized protein</fullName>
    </submittedName>
</protein>
<sequence>MALVDYASSSDDDEPRINEEEEELVKEMQGPGEKRCRFQDPSSVQPINDSTHSRISGMSLPKQTEKFSNQPESSGLKLPDASLLLDSPALPSHLMTASDHSSRVAAAMAEGASRKRDLNGSPASHLRGKVPKGTLPYSKNVPDTVGGNLLPPQLTGRSNVVTEDISKLFVRRHADTSSH</sequence>